<feature type="binding site" evidence="2">
    <location>
        <begin position="73"/>
        <end position="80"/>
    </location>
    <ligand>
        <name>substrate</name>
    </ligand>
</feature>
<keyword evidence="5" id="KW-0732">Signal</keyword>
<dbReference type="InterPro" id="IPR029033">
    <property type="entry name" value="His_PPase_superfam"/>
</dbReference>
<dbReference type="SUPFAM" id="SSF53254">
    <property type="entry name" value="Phosphoglycerate mutase-like"/>
    <property type="match status" value="1"/>
</dbReference>
<feature type="binding site" evidence="2">
    <location>
        <begin position="152"/>
        <end position="155"/>
    </location>
    <ligand>
        <name>substrate</name>
    </ligand>
</feature>
<comment type="caution">
    <text evidence="6">The sequence shown here is derived from an EMBL/GenBank/DDBJ whole genome shotgun (WGS) entry which is preliminary data.</text>
</comment>
<dbReference type="GO" id="GO:0005737">
    <property type="term" value="C:cytoplasm"/>
    <property type="evidence" value="ECO:0007669"/>
    <property type="project" value="TreeGrafter"/>
</dbReference>
<dbReference type="PANTHER" id="PTHR48100:SF9">
    <property type="entry name" value="PHOSPHOGLYCERATE MUTASE 2 PARALOG"/>
    <property type="match status" value="1"/>
</dbReference>
<accession>A0A2V3XZ34</accession>
<dbReference type="InterPro" id="IPR013078">
    <property type="entry name" value="His_Pase_superF_clade-1"/>
</dbReference>
<dbReference type="PANTHER" id="PTHR48100">
    <property type="entry name" value="BROAD-SPECIFICITY PHOSPHATASE YOR283W-RELATED"/>
    <property type="match status" value="1"/>
</dbReference>
<evidence type="ECO:0000256" key="3">
    <source>
        <dbReference type="PIRSR" id="PIRSR613078-3"/>
    </source>
</evidence>
<dbReference type="GeneID" id="86064099"/>
<feature type="site" description="Transition state stabilizer" evidence="3">
    <location>
        <position position="243"/>
    </location>
</feature>
<dbReference type="Proteomes" id="UP000248057">
    <property type="component" value="Unassembled WGS sequence"/>
</dbReference>
<dbReference type="GO" id="GO:0016791">
    <property type="term" value="F:phosphatase activity"/>
    <property type="evidence" value="ECO:0007669"/>
    <property type="project" value="TreeGrafter"/>
</dbReference>
<dbReference type="EMBL" id="QJKD01000017">
    <property type="protein sequence ID" value="PXX48449.1"/>
    <property type="molecule type" value="Genomic_DNA"/>
</dbReference>
<feature type="active site" description="Tele-phosphohistidine intermediate" evidence="1">
    <location>
        <position position="74"/>
    </location>
</feature>
<dbReference type="RefSeq" id="WP_110325225.1">
    <property type="nucleotide sequence ID" value="NZ_QJKD01000017.1"/>
</dbReference>
<evidence type="ECO:0000256" key="1">
    <source>
        <dbReference type="PIRSR" id="PIRSR613078-1"/>
    </source>
</evidence>
<dbReference type="Pfam" id="PF00300">
    <property type="entry name" value="His_Phos_1"/>
    <property type="match status" value="2"/>
</dbReference>
<evidence type="ECO:0000256" key="4">
    <source>
        <dbReference type="SAM" id="MobiDB-lite"/>
    </source>
</evidence>
<name>A0A2V3XZ34_9FIRM</name>
<evidence type="ECO:0000313" key="7">
    <source>
        <dbReference type="Proteomes" id="UP000248057"/>
    </source>
</evidence>
<organism evidence="6 7">
    <name type="scientific">Hungatella effluvii</name>
    <dbReference type="NCBI Taxonomy" id="1096246"/>
    <lineage>
        <taxon>Bacteria</taxon>
        <taxon>Bacillati</taxon>
        <taxon>Bacillota</taxon>
        <taxon>Clostridia</taxon>
        <taxon>Lachnospirales</taxon>
        <taxon>Lachnospiraceae</taxon>
        <taxon>Hungatella</taxon>
    </lineage>
</organism>
<feature type="signal peptide" evidence="5">
    <location>
        <begin position="1"/>
        <end position="19"/>
    </location>
</feature>
<gene>
    <name evidence="6" type="ORF">DFR60_11733</name>
</gene>
<dbReference type="PROSITE" id="PS51257">
    <property type="entry name" value="PROKAR_LIPOPROTEIN"/>
    <property type="match status" value="1"/>
</dbReference>
<feature type="binding site" evidence="2">
    <location>
        <position position="125"/>
    </location>
    <ligand>
        <name>substrate</name>
    </ligand>
</feature>
<reference evidence="6 7" key="1">
    <citation type="submission" date="2018-05" db="EMBL/GenBank/DDBJ databases">
        <title>Genomic Encyclopedia of Type Strains, Phase IV (KMG-IV): sequencing the most valuable type-strain genomes for metagenomic binning, comparative biology and taxonomic classification.</title>
        <authorList>
            <person name="Goeker M."/>
        </authorList>
    </citation>
    <scope>NUCLEOTIDE SEQUENCE [LARGE SCALE GENOMIC DNA]</scope>
    <source>
        <strain evidence="6 7">DSM 24995</strain>
    </source>
</reference>
<evidence type="ECO:0000256" key="5">
    <source>
        <dbReference type="SAM" id="SignalP"/>
    </source>
</evidence>
<dbReference type="Gene3D" id="3.40.50.1240">
    <property type="entry name" value="Phosphoglycerate mutase-like"/>
    <property type="match status" value="1"/>
</dbReference>
<dbReference type="InterPro" id="IPR050275">
    <property type="entry name" value="PGM_Phosphatase"/>
</dbReference>
<proteinExistence type="predicted"/>
<feature type="region of interest" description="Disordered" evidence="4">
    <location>
        <begin position="35"/>
        <end position="64"/>
    </location>
</feature>
<protein>
    <submittedName>
        <fullName evidence="6">Putative phosphoglycerate mutase</fullName>
    </submittedName>
</protein>
<evidence type="ECO:0000313" key="6">
    <source>
        <dbReference type="EMBL" id="PXX48449.1"/>
    </source>
</evidence>
<keyword evidence="7" id="KW-1185">Reference proteome</keyword>
<feature type="active site" description="Proton donor/acceptor" evidence="1">
    <location>
        <position position="152"/>
    </location>
</feature>
<dbReference type="SMART" id="SM00855">
    <property type="entry name" value="PGAM"/>
    <property type="match status" value="1"/>
</dbReference>
<dbReference type="AlphaFoldDB" id="A0A2V3XZ34"/>
<evidence type="ECO:0000256" key="2">
    <source>
        <dbReference type="PIRSR" id="PIRSR613078-2"/>
    </source>
</evidence>
<dbReference type="CDD" id="cd07067">
    <property type="entry name" value="HP_PGM_like"/>
    <property type="match status" value="1"/>
</dbReference>
<sequence>MRQRRVMAIMMAGILCASAALTGCAKAPAKERTEAQAEVKTEAQAGESTVTQAEESTEAQAMEPAPVTLFLTRHGKTMLNTTGRMQGWCDSPLTEDGAAVAEKLGRGLKKAGITFDAVYTSDSGRAMETAELILKNNGQPEVSLQRNPKVREVCYGIYEGAMPAEAYTPAAKALGYDSVDAMMGAVMGGKLKIEDAVTAMAETDESKTAETWETAQKRVMDGIREIAGDASKRGQKQVLVVSHGMAISAAVAAIDPNAAAGELGNASITKIIYDNGTFTVESVNDMSYIEE</sequence>
<feature type="chain" id="PRO_5039708112" evidence="5">
    <location>
        <begin position="20"/>
        <end position="291"/>
    </location>
</feature>